<evidence type="ECO:0000313" key="13">
    <source>
        <dbReference type="EMBL" id="MBB3169763.1"/>
    </source>
</evidence>
<dbReference type="CDD" id="cd24017">
    <property type="entry name" value="ASKHA_T2SSL_N"/>
    <property type="match status" value="1"/>
</dbReference>
<dbReference type="Gene3D" id="3.30.420.380">
    <property type="match status" value="1"/>
</dbReference>
<evidence type="ECO:0000256" key="8">
    <source>
        <dbReference type="ARBA" id="ARBA00022989"/>
    </source>
</evidence>
<feature type="domain" description="GspL cytoplasmic actin-ATPase-like" evidence="11">
    <location>
        <begin position="86"/>
        <end position="215"/>
    </location>
</feature>
<evidence type="ECO:0000259" key="12">
    <source>
        <dbReference type="Pfam" id="PF12693"/>
    </source>
</evidence>
<sequence length="435" mass="47240">MISDNAMTTDALPQPAINDSELSATSSALEGLYLYPQPLGEATPDTPAEPRYRWRRLSAGQWTEMQTGDVNALCDALPQWPAQAIMVVPAEAVVTRSLLVAPGERRYFKKLAPFQLEEDIIDDVTDLHFVYGPLGDEGVDLAYCRTDLLNQWLAPFFERELPVSYVISAASLLPDSAGDEWVLMLDDQRCYYRLSTTRFGAVQPALVPMFLASLANDHKPARIQLLATGDALLTQLADALPPSLAQASLFKRLVTEPLAASASAPNLAVEQFSPRIPLSRWLGLIKLPAVLLLAGLCVHLTVALTEWQIATNHTQALKAAITERYRAAVPSGAISDPLKQLRNQVNRLGSGAQGSNALSVLSRAVPVLTARSGVEVKNLQFSNDAQELRLTIQAPALADIEALSSQFKAQGFGAEVLSVNVNNGVHQARMKVTRK</sequence>
<comment type="function">
    <text evidence="10">Inner membrane component of the type II secretion system required for the energy-dependent secretion of extracellular factors such as proteases and toxins from the periplasm.</text>
</comment>
<comment type="subcellular location">
    <subcellularLocation>
        <location evidence="1">Cell inner membrane</location>
        <topology evidence="1">Single-pass membrane protein</topology>
    </subcellularLocation>
</comment>
<keyword evidence="5" id="KW-0997">Cell inner membrane</keyword>
<dbReference type="InterPro" id="IPR025691">
    <property type="entry name" value="GspL_pp_dom"/>
</dbReference>
<evidence type="ECO:0000256" key="9">
    <source>
        <dbReference type="ARBA" id="ARBA00023136"/>
    </source>
</evidence>
<keyword evidence="7 10" id="KW-0653">Protein transport</keyword>
<keyword evidence="14" id="KW-1185">Reference proteome</keyword>
<dbReference type="NCBIfam" id="TIGR01709">
    <property type="entry name" value="typeII_sec_gspL"/>
    <property type="match status" value="1"/>
</dbReference>
<dbReference type="GO" id="GO:0015628">
    <property type="term" value="P:protein secretion by the type II secretion system"/>
    <property type="evidence" value="ECO:0007669"/>
    <property type="project" value="InterPro"/>
</dbReference>
<dbReference type="GO" id="GO:0005886">
    <property type="term" value="C:plasma membrane"/>
    <property type="evidence" value="ECO:0007669"/>
    <property type="project" value="UniProtKB-SubCell"/>
</dbReference>
<dbReference type="Pfam" id="PF05134">
    <property type="entry name" value="T2SSL"/>
    <property type="match status" value="1"/>
</dbReference>
<dbReference type="InterPro" id="IPR043129">
    <property type="entry name" value="ATPase_NBD"/>
</dbReference>
<evidence type="ECO:0000256" key="2">
    <source>
        <dbReference type="ARBA" id="ARBA00005318"/>
    </source>
</evidence>
<reference evidence="13 14" key="1">
    <citation type="submission" date="2020-08" db="EMBL/GenBank/DDBJ databases">
        <title>Genomic Encyclopedia of Type Strains, Phase III (KMG-III): the genomes of soil and plant-associated and newly described type strains.</title>
        <authorList>
            <person name="Whitman W."/>
        </authorList>
    </citation>
    <scope>NUCLEOTIDE SEQUENCE [LARGE SCALE GENOMIC DNA]</scope>
    <source>
        <strain evidence="13 14">CECT 8571</strain>
    </source>
</reference>
<evidence type="ECO:0000256" key="7">
    <source>
        <dbReference type="ARBA" id="ARBA00022927"/>
    </source>
</evidence>
<dbReference type="InterPro" id="IPR007812">
    <property type="entry name" value="T2SS_protein-GspL"/>
</dbReference>
<dbReference type="PIRSF" id="PIRSF015761">
    <property type="entry name" value="Protein_L"/>
    <property type="match status" value="1"/>
</dbReference>
<evidence type="ECO:0000256" key="3">
    <source>
        <dbReference type="ARBA" id="ARBA00022448"/>
    </source>
</evidence>
<evidence type="ECO:0000256" key="5">
    <source>
        <dbReference type="ARBA" id="ARBA00022519"/>
    </source>
</evidence>
<dbReference type="EMBL" id="JACHXZ010000004">
    <property type="protein sequence ID" value="MBB3169763.1"/>
    <property type="molecule type" value="Genomic_DNA"/>
</dbReference>
<keyword evidence="4" id="KW-1003">Cell membrane</keyword>
<dbReference type="Proteomes" id="UP000559987">
    <property type="component" value="Unassembled WGS sequence"/>
</dbReference>
<keyword evidence="3 10" id="KW-0813">Transport</keyword>
<comment type="similarity">
    <text evidence="2 10">Belongs to the GSP L family.</text>
</comment>
<proteinExistence type="inferred from homology"/>
<feature type="domain" description="GspL periplasmic" evidence="12">
    <location>
        <begin position="290"/>
        <end position="431"/>
    </location>
</feature>
<dbReference type="Pfam" id="PF12693">
    <property type="entry name" value="GspL_C"/>
    <property type="match status" value="1"/>
</dbReference>
<gene>
    <name evidence="13" type="ORF">FHS30_002976</name>
</gene>
<evidence type="ECO:0000256" key="6">
    <source>
        <dbReference type="ARBA" id="ARBA00022692"/>
    </source>
</evidence>
<evidence type="ECO:0000259" key="11">
    <source>
        <dbReference type="Pfam" id="PF05134"/>
    </source>
</evidence>
<dbReference type="AlphaFoldDB" id="A0A839UPQ9"/>
<dbReference type="SUPFAM" id="SSF53067">
    <property type="entry name" value="Actin-like ATPase domain"/>
    <property type="match status" value="1"/>
</dbReference>
<keyword evidence="8" id="KW-1133">Transmembrane helix</keyword>
<accession>A0A839UPQ9</accession>
<dbReference type="GO" id="GO:0015627">
    <property type="term" value="C:type II protein secretion system complex"/>
    <property type="evidence" value="ECO:0007669"/>
    <property type="project" value="InterPro"/>
</dbReference>
<dbReference type="InterPro" id="IPR024230">
    <property type="entry name" value="GspL_cyto_dom"/>
</dbReference>
<evidence type="ECO:0000256" key="10">
    <source>
        <dbReference type="PIRNR" id="PIRNR015761"/>
    </source>
</evidence>
<dbReference type="GO" id="GO:0009276">
    <property type="term" value="C:Gram-negative-bacterium-type cell wall"/>
    <property type="evidence" value="ECO:0007669"/>
    <property type="project" value="InterPro"/>
</dbReference>
<keyword evidence="9" id="KW-0472">Membrane</keyword>
<evidence type="ECO:0000256" key="1">
    <source>
        <dbReference type="ARBA" id="ARBA00004377"/>
    </source>
</evidence>
<evidence type="ECO:0000313" key="14">
    <source>
        <dbReference type="Proteomes" id="UP000559987"/>
    </source>
</evidence>
<comment type="caution">
    <text evidence="13">The sequence shown here is derived from an EMBL/GenBank/DDBJ whole genome shotgun (WGS) entry which is preliminary data.</text>
</comment>
<name>A0A839UPQ9_9GAMM</name>
<organism evidence="13 14">
    <name type="scientific">Simiduia aestuariiviva</name>
    <dbReference type="NCBI Taxonomy" id="1510459"/>
    <lineage>
        <taxon>Bacteria</taxon>
        <taxon>Pseudomonadati</taxon>
        <taxon>Pseudomonadota</taxon>
        <taxon>Gammaproteobacteria</taxon>
        <taxon>Cellvibrionales</taxon>
        <taxon>Cellvibrionaceae</taxon>
        <taxon>Simiduia</taxon>
    </lineage>
</organism>
<protein>
    <recommendedName>
        <fullName evidence="10">Type II secretion system protein L</fullName>
        <shortName evidence="10">T2SS protein L</shortName>
    </recommendedName>
</protein>
<dbReference type="Gene3D" id="3.30.1360.100">
    <property type="entry name" value="General secretion pathway protein M, EpsM"/>
    <property type="match status" value="1"/>
</dbReference>
<keyword evidence="6" id="KW-0812">Transmembrane</keyword>
<evidence type="ECO:0000256" key="4">
    <source>
        <dbReference type="ARBA" id="ARBA00022475"/>
    </source>
</evidence>